<dbReference type="RefSeq" id="WP_021826460.1">
    <property type="nucleotide sequence ID" value="NZ_AWGW01000030.1"/>
</dbReference>
<feature type="transmembrane region" description="Helical" evidence="6">
    <location>
        <begin position="377"/>
        <end position="396"/>
    </location>
</feature>
<dbReference type="InterPro" id="IPR050375">
    <property type="entry name" value="MFS_TsgA-like"/>
</dbReference>
<dbReference type="SUPFAM" id="SSF103473">
    <property type="entry name" value="MFS general substrate transporter"/>
    <property type="match status" value="1"/>
</dbReference>
<dbReference type="AlphaFoldDB" id="U2M9B7"/>
<sequence length="402" mass="43445">MKEQKNFLIPMAFIGLMFFTCGFALGINSLLVPVLKVSLQVTSMKAYMLIGATFLPFLIFGYPAGMLISKIGYKHTMASAFAMFSLAFAVFILSAKEESFILFLVASFACGAANTFLQAAINPYVTILGPTESAARRISIMGMINKLAWPVSPLFIAFVVGNSDHIAVADLTKPFAVIIGLFVLLGVISFFAPLPEVKAVGEDNKEEDAESQKVSAYANSKHSIFQFPHLVLGSLAIFFYVGAETIVLGTLIDYANELGLSHPENYSWIAPICISVGYLSGIIFIPKYLSQTRALQICSLVALAGTALVVFLPGTLSIYCIGIMALGCSLMWPAFWPLALMDLGKFTKEGSSLLTMGLIGGAVITVLFGLLKDIAGIQLAYSICLVSFAYIVFYAFKGYKLR</sequence>
<feature type="transmembrane region" description="Helical" evidence="6">
    <location>
        <begin position="101"/>
        <end position="126"/>
    </location>
</feature>
<keyword evidence="3 6" id="KW-0812">Transmembrane</keyword>
<keyword evidence="4 6" id="KW-1133">Transmembrane helix</keyword>
<dbReference type="Pfam" id="PF07690">
    <property type="entry name" value="MFS_1"/>
    <property type="match status" value="1"/>
</dbReference>
<dbReference type="PANTHER" id="PTHR43702:SF12">
    <property type="entry name" value="N-ACETYL GLUCOSAMINE TRANSPORTER NAGP"/>
    <property type="match status" value="1"/>
</dbReference>
<evidence type="ECO:0000256" key="4">
    <source>
        <dbReference type="ARBA" id="ARBA00022989"/>
    </source>
</evidence>
<name>U2M9B7_9BACT</name>
<evidence type="ECO:0000256" key="3">
    <source>
        <dbReference type="ARBA" id="ARBA00022692"/>
    </source>
</evidence>
<evidence type="ECO:0000256" key="6">
    <source>
        <dbReference type="SAM" id="Phobius"/>
    </source>
</evidence>
<accession>U2M9B7</accession>
<keyword evidence="2" id="KW-1003">Cell membrane</keyword>
<dbReference type="EMBL" id="AWGW01000030">
    <property type="protein sequence ID" value="ERJ98314.1"/>
    <property type="molecule type" value="Genomic_DNA"/>
</dbReference>
<evidence type="ECO:0000256" key="5">
    <source>
        <dbReference type="ARBA" id="ARBA00023136"/>
    </source>
</evidence>
<dbReference type="GeneID" id="78498925"/>
<dbReference type="PATRIC" id="fig|1395125.3.peg.2541"/>
<evidence type="ECO:0000256" key="2">
    <source>
        <dbReference type="ARBA" id="ARBA00022475"/>
    </source>
</evidence>
<feature type="transmembrane region" description="Helical" evidence="6">
    <location>
        <begin position="77"/>
        <end position="95"/>
    </location>
</feature>
<keyword evidence="5 6" id="KW-0472">Membrane</keyword>
<dbReference type="Proteomes" id="UP000017023">
    <property type="component" value="Unassembled WGS sequence"/>
</dbReference>
<organism evidence="7 8">
    <name type="scientific">Segatella salivae F0493</name>
    <dbReference type="NCBI Taxonomy" id="1395125"/>
    <lineage>
        <taxon>Bacteria</taxon>
        <taxon>Pseudomonadati</taxon>
        <taxon>Bacteroidota</taxon>
        <taxon>Bacteroidia</taxon>
        <taxon>Bacteroidales</taxon>
        <taxon>Prevotellaceae</taxon>
        <taxon>Segatella</taxon>
    </lineage>
</organism>
<feature type="transmembrane region" description="Helical" evidence="6">
    <location>
        <begin position="230"/>
        <end position="254"/>
    </location>
</feature>
<comment type="caution">
    <text evidence="7">The sequence shown here is derived from an EMBL/GenBank/DDBJ whole genome shotgun (WGS) entry which is preliminary data.</text>
</comment>
<feature type="transmembrane region" description="Helical" evidence="6">
    <location>
        <begin position="7"/>
        <end position="27"/>
    </location>
</feature>
<dbReference type="Gene3D" id="1.20.1250.20">
    <property type="entry name" value="MFS general substrate transporter like domains"/>
    <property type="match status" value="2"/>
</dbReference>
<dbReference type="InterPro" id="IPR036259">
    <property type="entry name" value="MFS_trans_sf"/>
</dbReference>
<feature type="transmembrane region" description="Helical" evidence="6">
    <location>
        <begin position="297"/>
        <end position="315"/>
    </location>
</feature>
<dbReference type="PANTHER" id="PTHR43702">
    <property type="entry name" value="L-FUCOSE-PROTON SYMPORTER"/>
    <property type="match status" value="1"/>
</dbReference>
<dbReference type="GO" id="GO:0005886">
    <property type="term" value="C:plasma membrane"/>
    <property type="evidence" value="ECO:0007669"/>
    <property type="project" value="UniProtKB-SubCell"/>
</dbReference>
<feature type="transmembrane region" description="Helical" evidence="6">
    <location>
        <begin position="147"/>
        <end position="168"/>
    </location>
</feature>
<feature type="transmembrane region" description="Helical" evidence="6">
    <location>
        <begin position="353"/>
        <end position="371"/>
    </location>
</feature>
<dbReference type="InterPro" id="IPR011701">
    <property type="entry name" value="MFS"/>
</dbReference>
<dbReference type="GO" id="GO:0022857">
    <property type="term" value="F:transmembrane transporter activity"/>
    <property type="evidence" value="ECO:0007669"/>
    <property type="project" value="InterPro"/>
</dbReference>
<gene>
    <name evidence="7" type="ORF">HMPREF9145_1213</name>
</gene>
<evidence type="ECO:0000313" key="8">
    <source>
        <dbReference type="Proteomes" id="UP000017023"/>
    </source>
</evidence>
<protein>
    <submittedName>
        <fullName evidence="7">Transporter, major facilitator family protein</fullName>
    </submittedName>
</protein>
<proteinExistence type="predicted"/>
<feature type="transmembrane region" description="Helical" evidence="6">
    <location>
        <begin position="321"/>
        <end position="341"/>
    </location>
</feature>
<evidence type="ECO:0000256" key="1">
    <source>
        <dbReference type="ARBA" id="ARBA00004429"/>
    </source>
</evidence>
<feature type="transmembrane region" description="Helical" evidence="6">
    <location>
        <begin position="174"/>
        <end position="194"/>
    </location>
</feature>
<feature type="transmembrane region" description="Helical" evidence="6">
    <location>
        <begin position="266"/>
        <end position="285"/>
    </location>
</feature>
<reference evidence="7 8" key="1">
    <citation type="submission" date="2013-08" db="EMBL/GenBank/DDBJ databases">
        <authorList>
            <person name="Durkin A.S."/>
            <person name="Haft D.R."/>
            <person name="McCorrison J."/>
            <person name="Torralba M."/>
            <person name="Gillis M."/>
            <person name="Haft D.H."/>
            <person name="Methe B."/>
            <person name="Sutton G."/>
            <person name="Nelson K.E."/>
        </authorList>
    </citation>
    <scope>NUCLEOTIDE SEQUENCE [LARGE SCALE GENOMIC DNA]</scope>
    <source>
        <strain evidence="7 8">F0493</strain>
    </source>
</reference>
<comment type="subcellular location">
    <subcellularLocation>
        <location evidence="1">Cell inner membrane</location>
        <topology evidence="1">Multi-pass membrane protein</topology>
    </subcellularLocation>
</comment>
<evidence type="ECO:0000313" key="7">
    <source>
        <dbReference type="EMBL" id="ERJ98314.1"/>
    </source>
</evidence>
<feature type="transmembrane region" description="Helical" evidence="6">
    <location>
        <begin position="47"/>
        <end position="65"/>
    </location>
</feature>